<dbReference type="SUPFAM" id="SSF53474">
    <property type="entry name" value="alpha/beta-Hydrolases"/>
    <property type="match status" value="1"/>
</dbReference>
<evidence type="ECO:0000259" key="5">
    <source>
        <dbReference type="Pfam" id="PF08840"/>
    </source>
</evidence>
<gene>
    <name evidence="9" type="primary">LOC114492667</name>
    <name evidence="6" type="ORF">HJG60_000204</name>
</gene>
<feature type="active site" description="Charge relay system" evidence="3">
    <location>
        <position position="360"/>
    </location>
</feature>
<feature type="active site" description="Charge relay system" evidence="3">
    <location>
        <position position="326"/>
    </location>
</feature>
<evidence type="ECO:0000313" key="8">
    <source>
        <dbReference type="Proteomes" id="UP000664940"/>
    </source>
</evidence>
<evidence type="ECO:0000256" key="1">
    <source>
        <dbReference type="ARBA" id="ARBA00006538"/>
    </source>
</evidence>
<evidence type="ECO:0000256" key="2">
    <source>
        <dbReference type="ARBA" id="ARBA00022832"/>
    </source>
</evidence>
<protein>
    <submittedName>
        <fullName evidence="6">Acyl-CoA thioesterase 6</fullName>
    </submittedName>
    <submittedName>
        <fullName evidence="9">Acyl-coenzyme A thioesterase 6-like isoform X1</fullName>
    </submittedName>
</protein>
<reference evidence="9" key="2">
    <citation type="submission" date="2025-04" db="UniProtKB">
        <authorList>
            <consortium name="RefSeq"/>
        </authorList>
    </citation>
    <scope>IDENTIFICATION</scope>
    <source>
        <tissue evidence="9">Muscle</tissue>
    </source>
</reference>
<name>A0A6J2LA43_9CHIR</name>
<dbReference type="GeneID" id="114492667"/>
<dbReference type="Pfam" id="PF08840">
    <property type="entry name" value="BAAT_C"/>
    <property type="match status" value="1"/>
</dbReference>
<keyword evidence="7" id="KW-1185">Reference proteome</keyword>
<dbReference type="Pfam" id="PF04775">
    <property type="entry name" value="Bile_Hydr_Trans"/>
    <property type="match status" value="1"/>
</dbReference>
<evidence type="ECO:0000313" key="9">
    <source>
        <dbReference type="RefSeq" id="XP_028362913.1"/>
    </source>
</evidence>
<dbReference type="FunFam" id="3.40.50.1820:FF:000024">
    <property type="entry name" value="acyl-coenzyme A thioesterase 4"/>
    <property type="match status" value="1"/>
</dbReference>
<dbReference type="GO" id="GO:0006631">
    <property type="term" value="P:fatty acid metabolic process"/>
    <property type="evidence" value="ECO:0007669"/>
    <property type="project" value="UniProtKB-KW"/>
</dbReference>
<dbReference type="InterPro" id="IPR014940">
    <property type="entry name" value="BAAT_C"/>
</dbReference>
<dbReference type="KEGG" id="pdic:114492667"/>
<dbReference type="Proteomes" id="UP000664940">
    <property type="component" value="Unassembled WGS sequence"/>
</dbReference>
<dbReference type="FunFam" id="2.60.40.2240:FF:000001">
    <property type="entry name" value="acyl-coenzyme A thioesterase 4"/>
    <property type="match status" value="1"/>
</dbReference>
<dbReference type="Proteomes" id="UP000504628">
    <property type="component" value="Chromosome 1"/>
</dbReference>
<dbReference type="InterPro" id="IPR006862">
    <property type="entry name" value="Thio_Ohase/aa_AcTrfase"/>
</dbReference>
<dbReference type="InterPro" id="IPR029058">
    <property type="entry name" value="AB_hydrolase_fold"/>
</dbReference>
<keyword evidence="2" id="KW-0276">Fatty acid metabolism</keyword>
<comment type="similarity">
    <text evidence="1">Belongs to the C/M/P thioester hydrolase family.</text>
</comment>
<evidence type="ECO:0000313" key="7">
    <source>
        <dbReference type="Proteomes" id="UP000504628"/>
    </source>
</evidence>
<dbReference type="Gene3D" id="3.40.50.1820">
    <property type="entry name" value="alpha/beta hydrolase"/>
    <property type="match status" value="1"/>
</dbReference>
<sequence length="421" mass="46454">MAATVTLEPASRCCWDEPVRIIVRGLAPEQRVTLRSSLRDEKGELFRAHAFYCADADGELDLMRVPALGGSFAGLEPMGLFWALDHEKPLVRLVKREVQTPFVVELEVLEGHEPEGGRLLGRAVHQRDFLPPGVRREPVSAGRVRATLFLPPGEGPFPGILDLFGSSGGLCEYRASLLAGHGFAVLALAYFKFGDLPKYLREVNLEYFEEAVDFMLQHPKVKGPGVGLLGFSKGGDLCLSMASFLKGISATVVINSCVANTLAPLHYKDMIIPDLGSDLEKSTTTESGVLDLMNIWNNPLEEPYCQSLIPLEKAQGPFLFIVGLDDHSWNSKLYAHIASERLQAHGKERPQIIYCPGTGHCIDPPYFPLSRFSVHSVLDLAVLYGGEPKAHSRAQVDVWQQIQIFFHKHVNGKKSVTLSKM</sequence>
<dbReference type="PIRSF" id="PIRSF016521">
    <property type="entry name" value="Acyl-CoA_hydro"/>
    <property type="match status" value="1"/>
</dbReference>
<dbReference type="PANTHER" id="PTHR10824">
    <property type="entry name" value="ACYL-COENZYME A THIOESTERASE-RELATED"/>
    <property type="match status" value="1"/>
</dbReference>
<reference evidence="6 8" key="1">
    <citation type="journal article" date="2020" name="Nature">
        <title>Six reference-quality genomes reveal evolution of bat adaptations.</title>
        <authorList>
            <person name="Jebb D."/>
            <person name="Huang Z."/>
            <person name="Pippel M."/>
            <person name="Hughes G.M."/>
            <person name="Lavrichenko K."/>
            <person name="Devanna P."/>
            <person name="Winkler S."/>
            <person name="Jermiin L.S."/>
            <person name="Skirmuntt E.C."/>
            <person name="Katzourakis A."/>
            <person name="Burkitt-Gray L."/>
            <person name="Ray D.A."/>
            <person name="Sullivan K.A.M."/>
            <person name="Roscito J.G."/>
            <person name="Kirilenko B.M."/>
            <person name="Davalos L.M."/>
            <person name="Corthals A.P."/>
            <person name="Power M.L."/>
            <person name="Jones G."/>
            <person name="Ransome R.D."/>
            <person name="Dechmann D.K.N."/>
            <person name="Locatelli A.G."/>
            <person name="Puechmaille S.J."/>
            <person name="Fedrigo O."/>
            <person name="Jarvis E.D."/>
            <person name="Hiller M."/>
            <person name="Vernes S.C."/>
            <person name="Myers E.W."/>
            <person name="Teeling E.C."/>
        </authorList>
    </citation>
    <scope>NUCLEOTIDE SEQUENCE [LARGE SCALE GENOMIC DNA]</scope>
    <source>
        <strain evidence="6">Bat1K_MPI-CBG_1</strain>
    </source>
</reference>
<accession>A0A6J2LA43</accession>
<proteinExistence type="inferred from homology"/>
<dbReference type="GO" id="GO:0047617">
    <property type="term" value="F:fatty acyl-CoA hydrolase activity"/>
    <property type="evidence" value="ECO:0007669"/>
    <property type="project" value="TreeGrafter"/>
</dbReference>
<organism evidence="7 9">
    <name type="scientific">Phyllostomus discolor</name>
    <name type="common">pale spear-nosed bat</name>
    <dbReference type="NCBI Taxonomy" id="89673"/>
    <lineage>
        <taxon>Eukaryota</taxon>
        <taxon>Metazoa</taxon>
        <taxon>Chordata</taxon>
        <taxon>Craniata</taxon>
        <taxon>Vertebrata</taxon>
        <taxon>Euteleostomi</taxon>
        <taxon>Mammalia</taxon>
        <taxon>Eutheria</taxon>
        <taxon>Laurasiatheria</taxon>
        <taxon>Chiroptera</taxon>
        <taxon>Yangochiroptera</taxon>
        <taxon>Phyllostomidae</taxon>
        <taxon>Phyllostominae</taxon>
        <taxon>Phyllostomus</taxon>
    </lineage>
</organism>
<dbReference type="EMBL" id="JABVXQ010000001">
    <property type="protein sequence ID" value="KAF6128536.1"/>
    <property type="molecule type" value="Genomic_DNA"/>
</dbReference>
<dbReference type="GO" id="GO:0006637">
    <property type="term" value="P:acyl-CoA metabolic process"/>
    <property type="evidence" value="ECO:0007669"/>
    <property type="project" value="InterPro"/>
</dbReference>
<evidence type="ECO:0000259" key="4">
    <source>
        <dbReference type="Pfam" id="PF04775"/>
    </source>
</evidence>
<dbReference type="RefSeq" id="XP_028362913.1">
    <property type="nucleotide sequence ID" value="XM_028507112.2"/>
</dbReference>
<keyword evidence="2" id="KW-0443">Lipid metabolism</keyword>
<dbReference type="InterPro" id="IPR016662">
    <property type="entry name" value="Acyl-CoA_thioEstase_long-chain"/>
</dbReference>
<dbReference type="PANTHER" id="PTHR10824:SF17">
    <property type="entry name" value="ACYL-COENZYME A THIOESTERASE 6"/>
    <property type="match status" value="1"/>
</dbReference>
<dbReference type="OrthoDB" id="6347013at2759"/>
<evidence type="ECO:0000313" key="6">
    <source>
        <dbReference type="EMBL" id="KAF6128536.1"/>
    </source>
</evidence>
<dbReference type="InterPro" id="IPR042490">
    <property type="entry name" value="Thio_Ohase/BAAT_N"/>
</dbReference>
<feature type="domain" description="BAAT/Acyl-CoA thioester hydrolase C-terminal" evidence="5">
    <location>
        <begin position="203"/>
        <end position="411"/>
    </location>
</feature>
<feature type="active site" description="Charge relay system" evidence="3">
    <location>
        <position position="232"/>
    </location>
</feature>
<dbReference type="AlphaFoldDB" id="A0A6J2LA43"/>
<feature type="domain" description="Acyl-CoA thioester hydrolase/bile acid-CoA amino acid N-acetyltransferase" evidence="4">
    <location>
        <begin position="16"/>
        <end position="140"/>
    </location>
</feature>
<dbReference type="Gene3D" id="2.60.40.2240">
    <property type="entry name" value="Acyl-CoA thioester hydrolase/BAAT N-terminal domain"/>
    <property type="match status" value="1"/>
</dbReference>
<evidence type="ECO:0000256" key="3">
    <source>
        <dbReference type="PIRSR" id="PIRSR016521-1"/>
    </source>
</evidence>